<protein>
    <recommendedName>
        <fullName evidence="4">DUF4345 domain-containing protein</fullName>
    </recommendedName>
</protein>
<feature type="transmembrane region" description="Helical" evidence="1">
    <location>
        <begin position="127"/>
        <end position="144"/>
    </location>
</feature>
<reference evidence="2 3" key="1">
    <citation type="submission" date="2022-11" db="EMBL/GenBank/DDBJ databases">
        <title>Minimal conservation of predation-associated metabolite biosynthetic gene clusters underscores biosynthetic potential of Myxococcota including descriptions for ten novel species: Archangium lansinium sp. nov., Myxococcus landrumus sp. nov., Nannocystis bai.</title>
        <authorList>
            <person name="Ahearne A."/>
            <person name="Stevens C."/>
            <person name="Dowd S."/>
        </authorList>
    </citation>
    <scope>NUCLEOTIDE SEQUENCE [LARGE SCALE GENOMIC DNA]</scope>
    <source>
        <strain evidence="2 3">NCWAL01</strain>
    </source>
</reference>
<feature type="transmembrane region" description="Helical" evidence="1">
    <location>
        <begin position="63"/>
        <end position="83"/>
    </location>
</feature>
<accession>A0ABT5D3F2</accession>
<evidence type="ECO:0008006" key="4">
    <source>
        <dbReference type="Google" id="ProtNLM"/>
    </source>
</evidence>
<comment type="caution">
    <text evidence="2">The sequence shown here is derived from an EMBL/GenBank/DDBJ whole genome shotgun (WGS) entry which is preliminary data.</text>
</comment>
<keyword evidence="1" id="KW-0472">Membrane</keyword>
<proteinExistence type="predicted"/>
<keyword evidence="3" id="KW-1185">Reference proteome</keyword>
<dbReference type="EMBL" id="JAQNDM010000002">
    <property type="protein sequence ID" value="MDC0708203.1"/>
    <property type="molecule type" value="Genomic_DNA"/>
</dbReference>
<gene>
    <name evidence="2" type="ORF">POL68_06950</name>
</gene>
<keyword evidence="1" id="KW-1133">Transmembrane helix</keyword>
<evidence type="ECO:0000313" key="2">
    <source>
        <dbReference type="EMBL" id="MDC0708203.1"/>
    </source>
</evidence>
<feature type="transmembrane region" description="Helical" evidence="1">
    <location>
        <begin position="21"/>
        <end position="43"/>
    </location>
</feature>
<evidence type="ECO:0000313" key="3">
    <source>
        <dbReference type="Proteomes" id="UP001221838"/>
    </source>
</evidence>
<feature type="transmembrane region" description="Helical" evidence="1">
    <location>
        <begin position="95"/>
        <end position="115"/>
    </location>
</feature>
<evidence type="ECO:0000256" key="1">
    <source>
        <dbReference type="SAM" id="Phobius"/>
    </source>
</evidence>
<dbReference type="RefSeq" id="WP_272135804.1">
    <property type="nucleotide sequence ID" value="NZ_JAQNDM010000002.1"/>
</dbReference>
<organism evidence="2 3">
    <name type="scientific">Stigmatella ashevillensis</name>
    <dbReference type="NCBI Taxonomy" id="2995309"/>
    <lineage>
        <taxon>Bacteria</taxon>
        <taxon>Pseudomonadati</taxon>
        <taxon>Myxococcota</taxon>
        <taxon>Myxococcia</taxon>
        <taxon>Myxococcales</taxon>
        <taxon>Cystobacterineae</taxon>
        <taxon>Archangiaceae</taxon>
        <taxon>Stigmatella</taxon>
    </lineage>
</organism>
<dbReference type="Proteomes" id="UP001221838">
    <property type="component" value="Unassembled WGS sequence"/>
</dbReference>
<name>A0ABT5D3F2_9BACT</name>
<sequence length="146" mass="16519">MRWHLATLALSRAMISPDYPLASWFLIFATTFFLLVVALPLLFAPLTWARVFRWKLPEEGKHLTIYFGRCLGAVSLAIIITVAHGIPEPKSNLRLFELVALTAGLMVAVHLWGALRRIQPMTETIETLFWAAVVIMALWLRFSTLA</sequence>
<keyword evidence="1" id="KW-0812">Transmembrane</keyword>